<dbReference type="GO" id="GO:0045003">
    <property type="term" value="P:double-strand break repair via synthesis-dependent strand annealing"/>
    <property type="evidence" value="ECO:0007669"/>
    <property type="project" value="TreeGrafter"/>
</dbReference>
<dbReference type="Gene3D" id="3.40.50.300">
    <property type="entry name" value="P-loop containing nucleotide triphosphate hydrolases"/>
    <property type="match status" value="1"/>
</dbReference>
<feature type="domain" description="RecA family profile 1" evidence="7">
    <location>
        <begin position="68"/>
        <end position="250"/>
    </location>
</feature>
<gene>
    <name evidence="8" type="ORF">MIND_01051300</name>
</gene>
<reference evidence="8" key="1">
    <citation type="submission" date="2020-05" db="EMBL/GenBank/DDBJ databases">
        <title>Mycena genomes resolve the evolution of fungal bioluminescence.</title>
        <authorList>
            <person name="Tsai I.J."/>
        </authorList>
    </citation>
    <scope>NUCLEOTIDE SEQUENCE</scope>
    <source>
        <strain evidence="8">171206Taipei</strain>
    </source>
</reference>
<dbReference type="Pfam" id="PF08423">
    <property type="entry name" value="Rad51"/>
    <property type="match status" value="1"/>
</dbReference>
<keyword evidence="5" id="KW-0234">DNA repair</keyword>
<dbReference type="SUPFAM" id="SSF52540">
    <property type="entry name" value="P-loop containing nucleoside triphosphate hydrolases"/>
    <property type="match status" value="1"/>
</dbReference>
<dbReference type="PANTHER" id="PTHR46487:SF1">
    <property type="entry name" value="DNA REPAIR PROTEIN XRCC3"/>
    <property type="match status" value="1"/>
</dbReference>
<comment type="caution">
    <text evidence="8">The sequence shown here is derived from an EMBL/GenBank/DDBJ whole genome shotgun (WGS) entry which is preliminary data.</text>
</comment>
<dbReference type="GO" id="GO:0090656">
    <property type="term" value="P:t-circle formation"/>
    <property type="evidence" value="ECO:0007669"/>
    <property type="project" value="TreeGrafter"/>
</dbReference>
<evidence type="ECO:0000313" key="9">
    <source>
        <dbReference type="Proteomes" id="UP000636479"/>
    </source>
</evidence>
<evidence type="ECO:0000259" key="7">
    <source>
        <dbReference type="PROSITE" id="PS50162"/>
    </source>
</evidence>
<evidence type="ECO:0000256" key="2">
    <source>
        <dbReference type="ARBA" id="ARBA00022741"/>
    </source>
</evidence>
<keyword evidence="3" id="KW-0227">DNA damage</keyword>
<dbReference type="InterPro" id="IPR027417">
    <property type="entry name" value="P-loop_NTPase"/>
</dbReference>
<dbReference type="PROSITE" id="PS50162">
    <property type="entry name" value="RECA_2"/>
    <property type="match status" value="1"/>
</dbReference>
<dbReference type="GO" id="GO:0005657">
    <property type="term" value="C:replication fork"/>
    <property type="evidence" value="ECO:0007669"/>
    <property type="project" value="TreeGrafter"/>
</dbReference>
<keyword evidence="4" id="KW-0067">ATP-binding</keyword>
<dbReference type="CDD" id="cd19491">
    <property type="entry name" value="XRCC3"/>
    <property type="match status" value="1"/>
</dbReference>
<evidence type="ECO:0000256" key="5">
    <source>
        <dbReference type="ARBA" id="ARBA00023204"/>
    </source>
</evidence>
<accession>A0A8H6VYP7</accession>
<keyword evidence="2" id="KW-0547">Nucleotide-binding</keyword>
<keyword evidence="9" id="KW-1185">Reference proteome</keyword>
<sequence length="429" mass="46844">MTEQLSLSQQSALKRGNLESLPELLLCPPHEISRRCKLTPHETNTIIDTVSKTRHPKLVSIVNWQDRPDYCCTTGDTELDMALAGGFRPGMVWELFGEAGVGKTQLALQQALFVQLPVAQGGLSASACYITTHATLNTERLMQLMTTNPLLSPEACSLDDIQTITAPTVPILISILSKILPDLISHRAKTGNSKQVKLVVIDALADLFLGLDKTSTETLVERSQSLVEISTLLHSLASVYNMLILVVNHTTDIFHLSQHAGEELEYKQQARWFGGATTIAGVNSKEASLGLVWANQINARIMMTRTGRRLVLHSGSNKRQKVGDLGQVPTPALASEPSEAVIRRFTIIFSSVGPPCSVDYIITTSGINTLTDTLSKASVESGQVTVPSSSSAIDSTEPFDEWEQYFDDIPIEAYDLALSLHQEQPEILI</sequence>
<dbReference type="InterPro" id="IPR047348">
    <property type="entry name" value="XRCC3-like_C"/>
</dbReference>
<dbReference type="InterPro" id="IPR013632">
    <property type="entry name" value="Rad51_C"/>
</dbReference>
<dbReference type="PANTHER" id="PTHR46487">
    <property type="entry name" value="DNA REPAIR PROTEIN XRCC3"/>
    <property type="match status" value="1"/>
</dbReference>
<dbReference type="GO" id="GO:0061982">
    <property type="term" value="P:meiosis I cell cycle process"/>
    <property type="evidence" value="ECO:0007669"/>
    <property type="project" value="UniProtKB-ARBA"/>
</dbReference>
<dbReference type="GO" id="GO:0071140">
    <property type="term" value="P:resolution of mitotic recombination intermediates"/>
    <property type="evidence" value="ECO:0007669"/>
    <property type="project" value="TreeGrafter"/>
</dbReference>
<comment type="subcellular location">
    <subcellularLocation>
        <location evidence="1">Nucleus</location>
    </subcellularLocation>
</comment>
<evidence type="ECO:0000313" key="8">
    <source>
        <dbReference type="EMBL" id="KAF7295128.1"/>
    </source>
</evidence>
<keyword evidence="6" id="KW-0539">Nucleus</keyword>
<dbReference type="GO" id="GO:0000400">
    <property type="term" value="F:four-way junction DNA binding"/>
    <property type="evidence" value="ECO:0007669"/>
    <property type="project" value="TreeGrafter"/>
</dbReference>
<dbReference type="OrthoDB" id="1861185at2759"/>
<dbReference type="RefSeq" id="XP_037216491.1">
    <property type="nucleotide sequence ID" value="XM_037367097.1"/>
</dbReference>
<dbReference type="EMBL" id="JACAZF010000009">
    <property type="protein sequence ID" value="KAF7295128.1"/>
    <property type="molecule type" value="Genomic_DNA"/>
</dbReference>
<dbReference type="GO" id="GO:0033065">
    <property type="term" value="C:Rad51C-XRCC3 complex"/>
    <property type="evidence" value="ECO:0007669"/>
    <property type="project" value="TreeGrafter"/>
</dbReference>
<dbReference type="AlphaFoldDB" id="A0A8H6VYP7"/>
<dbReference type="InterPro" id="IPR020588">
    <property type="entry name" value="RecA_ATP-bd"/>
</dbReference>
<organism evidence="8 9">
    <name type="scientific">Mycena indigotica</name>
    <dbReference type="NCBI Taxonomy" id="2126181"/>
    <lineage>
        <taxon>Eukaryota</taxon>
        <taxon>Fungi</taxon>
        <taxon>Dikarya</taxon>
        <taxon>Basidiomycota</taxon>
        <taxon>Agaricomycotina</taxon>
        <taxon>Agaricomycetes</taxon>
        <taxon>Agaricomycetidae</taxon>
        <taxon>Agaricales</taxon>
        <taxon>Marasmiineae</taxon>
        <taxon>Mycenaceae</taxon>
        <taxon>Mycena</taxon>
    </lineage>
</organism>
<proteinExistence type="predicted"/>
<evidence type="ECO:0000256" key="1">
    <source>
        <dbReference type="ARBA" id="ARBA00004123"/>
    </source>
</evidence>
<evidence type="ECO:0000256" key="6">
    <source>
        <dbReference type="ARBA" id="ARBA00023242"/>
    </source>
</evidence>
<name>A0A8H6VYP7_9AGAR</name>
<dbReference type="GeneID" id="59349613"/>
<dbReference type="GO" id="GO:0005524">
    <property type="term" value="F:ATP binding"/>
    <property type="evidence" value="ECO:0007669"/>
    <property type="project" value="UniProtKB-KW"/>
</dbReference>
<dbReference type="Proteomes" id="UP000636479">
    <property type="component" value="Unassembled WGS sequence"/>
</dbReference>
<dbReference type="GO" id="GO:0000722">
    <property type="term" value="P:telomere maintenance via recombination"/>
    <property type="evidence" value="ECO:0007669"/>
    <property type="project" value="TreeGrafter"/>
</dbReference>
<protein>
    <submittedName>
        <fullName evidence="8">RAD51b protein</fullName>
    </submittedName>
</protein>
<evidence type="ECO:0000256" key="3">
    <source>
        <dbReference type="ARBA" id="ARBA00022763"/>
    </source>
</evidence>
<evidence type="ECO:0000256" key="4">
    <source>
        <dbReference type="ARBA" id="ARBA00022840"/>
    </source>
</evidence>
<dbReference type="GO" id="GO:0140664">
    <property type="term" value="F:ATP-dependent DNA damage sensor activity"/>
    <property type="evidence" value="ECO:0007669"/>
    <property type="project" value="InterPro"/>
</dbReference>